<keyword evidence="4" id="KW-1185">Reference proteome</keyword>
<dbReference type="Pfam" id="PF01243">
    <property type="entry name" value="PNPOx_N"/>
    <property type="match status" value="1"/>
</dbReference>
<dbReference type="InterPro" id="IPR011576">
    <property type="entry name" value="Pyridox_Oxase_N"/>
</dbReference>
<dbReference type="EMBL" id="SODP01000002">
    <property type="protein sequence ID" value="TDW71107.1"/>
    <property type="molecule type" value="Genomic_DNA"/>
</dbReference>
<dbReference type="Gene3D" id="2.30.110.10">
    <property type="entry name" value="Electron Transport, Fmn-binding Protein, Chain A"/>
    <property type="match status" value="1"/>
</dbReference>
<dbReference type="RefSeq" id="WP_134106209.1">
    <property type="nucleotide sequence ID" value="NZ_SODP01000002.1"/>
</dbReference>
<gene>
    <name evidence="3" type="ORF">EV653_5180</name>
</gene>
<reference evidence="3 4" key="1">
    <citation type="submission" date="2019-03" db="EMBL/GenBank/DDBJ databases">
        <title>Genomic Encyclopedia of Type Strains, Phase III (KMG-III): the genomes of soil and plant-associated and newly described type strains.</title>
        <authorList>
            <person name="Whitman W."/>
        </authorList>
    </citation>
    <scope>NUCLEOTIDE SEQUENCE [LARGE SCALE GENOMIC DNA]</scope>
    <source>
        <strain evidence="3 4">VKM Ac-2573</strain>
    </source>
</reference>
<keyword evidence="1" id="KW-0560">Oxidoreductase</keyword>
<sequence>MRIPESARAVLESNALAHLATINPDGSPQVSVIWVGLDGDEIIAAHVPNNQKVKNIRRDGRVALTLETGNVNEMGLTEYLVITGTAHITEGGAVDVLRKLAKTYIGPDAEFLPGAEPPPPGYLTHITPTKIGGVGPWS</sequence>
<feature type="domain" description="Pyridoxamine 5'-phosphate oxidase N-terminal" evidence="2">
    <location>
        <begin position="4"/>
        <end position="132"/>
    </location>
</feature>
<dbReference type="Proteomes" id="UP000295146">
    <property type="component" value="Unassembled WGS sequence"/>
</dbReference>
<evidence type="ECO:0000256" key="1">
    <source>
        <dbReference type="ARBA" id="ARBA00023002"/>
    </source>
</evidence>
<dbReference type="GO" id="GO:0005829">
    <property type="term" value="C:cytosol"/>
    <property type="evidence" value="ECO:0007669"/>
    <property type="project" value="TreeGrafter"/>
</dbReference>
<evidence type="ECO:0000259" key="2">
    <source>
        <dbReference type="Pfam" id="PF01243"/>
    </source>
</evidence>
<dbReference type="NCBIfam" id="TIGR03618">
    <property type="entry name" value="Rv1155_F420"/>
    <property type="match status" value="1"/>
</dbReference>
<proteinExistence type="predicted"/>
<evidence type="ECO:0000313" key="4">
    <source>
        <dbReference type="Proteomes" id="UP000295146"/>
    </source>
</evidence>
<dbReference type="SUPFAM" id="SSF50475">
    <property type="entry name" value="FMN-binding split barrel"/>
    <property type="match status" value="1"/>
</dbReference>
<dbReference type="PANTHER" id="PTHR35176">
    <property type="entry name" value="HEME OXYGENASE HI_0854-RELATED"/>
    <property type="match status" value="1"/>
</dbReference>
<dbReference type="InterPro" id="IPR052019">
    <property type="entry name" value="F420H2_bilvrd_red/Heme_oxyg"/>
</dbReference>
<organism evidence="3 4">
    <name type="scientific">Kribbella pratensis</name>
    <dbReference type="NCBI Taxonomy" id="2512112"/>
    <lineage>
        <taxon>Bacteria</taxon>
        <taxon>Bacillati</taxon>
        <taxon>Actinomycetota</taxon>
        <taxon>Actinomycetes</taxon>
        <taxon>Propionibacteriales</taxon>
        <taxon>Kribbellaceae</taxon>
        <taxon>Kribbella</taxon>
    </lineage>
</organism>
<dbReference type="OrthoDB" id="158738at2"/>
<name>A0A4V3GG80_9ACTN</name>
<dbReference type="GO" id="GO:0016627">
    <property type="term" value="F:oxidoreductase activity, acting on the CH-CH group of donors"/>
    <property type="evidence" value="ECO:0007669"/>
    <property type="project" value="TreeGrafter"/>
</dbReference>
<protein>
    <submittedName>
        <fullName evidence="3">PPOX class probable F420-dependent enzyme</fullName>
    </submittedName>
</protein>
<dbReference type="PANTHER" id="PTHR35176:SF6">
    <property type="entry name" value="HEME OXYGENASE HI_0854-RELATED"/>
    <property type="match status" value="1"/>
</dbReference>
<dbReference type="GO" id="GO:0070967">
    <property type="term" value="F:coenzyme F420 binding"/>
    <property type="evidence" value="ECO:0007669"/>
    <property type="project" value="TreeGrafter"/>
</dbReference>
<accession>A0A4V3GG80</accession>
<evidence type="ECO:0000313" key="3">
    <source>
        <dbReference type="EMBL" id="TDW71107.1"/>
    </source>
</evidence>
<dbReference type="InterPro" id="IPR012349">
    <property type="entry name" value="Split_barrel_FMN-bd"/>
</dbReference>
<comment type="caution">
    <text evidence="3">The sequence shown here is derived from an EMBL/GenBank/DDBJ whole genome shotgun (WGS) entry which is preliminary data.</text>
</comment>
<dbReference type="InterPro" id="IPR019920">
    <property type="entry name" value="F420-binding_dom_put"/>
</dbReference>
<dbReference type="AlphaFoldDB" id="A0A4V3GG80"/>